<feature type="region of interest" description="Disordered" evidence="8">
    <location>
        <begin position="1"/>
        <end position="21"/>
    </location>
</feature>
<dbReference type="CDD" id="cd00037">
    <property type="entry name" value="CLECT"/>
    <property type="match status" value="1"/>
</dbReference>
<dbReference type="InterPro" id="IPR000421">
    <property type="entry name" value="FA58C"/>
</dbReference>
<dbReference type="SUPFAM" id="SSF56436">
    <property type="entry name" value="C-type lectin-like"/>
    <property type="match status" value="1"/>
</dbReference>
<gene>
    <name evidence="12" type="ORF">BRAFLDRAFT_79127</name>
</gene>
<dbReference type="GO" id="GO:0010185">
    <property type="term" value="P:regulation of cellular defense response"/>
    <property type="evidence" value="ECO:0007669"/>
    <property type="project" value="UniProtKB-ARBA"/>
</dbReference>
<dbReference type="InterPro" id="IPR016187">
    <property type="entry name" value="CTDL_fold"/>
</dbReference>
<keyword evidence="9" id="KW-1133">Transmembrane helix</keyword>
<evidence type="ECO:0000256" key="2">
    <source>
        <dbReference type="ARBA" id="ARBA00010147"/>
    </source>
</evidence>
<dbReference type="Pfam" id="PF00754">
    <property type="entry name" value="F5_F8_type_C"/>
    <property type="match status" value="1"/>
</dbReference>
<protein>
    <recommendedName>
        <fullName evidence="13">C-type lectin domain-containing protein</fullName>
    </recommendedName>
</protein>
<feature type="transmembrane region" description="Helical" evidence="9">
    <location>
        <begin position="267"/>
        <end position="291"/>
    </location>
</feature>
<evidence type="ECO:0000256" key="5">
    <source>
        <dbReference type="ARBA" id="ARBA00022734"/>
    </source>
</evidence>
<proteinExistence type="inferred from homology"/>
<dbReference type="GO" id="GO:0046872">
    <property type="term" value="F:metal ion binding"/>
    <property type="evidence" value="ECO:0007669"/>
    <property type="project" value="UniProtKB-KW"/>
</dbReference>
<reference evidence="12" key="1">
    <citation type="journal article" date="2008" name="Nature">
        <title>The amphioxus genome and the evolution of the chordate karyotype.</title>
        <authorList>
            <consortium name="US DOE Joint Genome Institute (JGI-PGF)"/>
            <person name="Putnam N.H."/>
            <person name="Butts T."/>
            <person name="Ferrier D.E.K."/>
            <person name="Furlong R.F."/>
            <person name="Hellsten U."/>
            <person name="Kawashima T."/>
            <person name="Robinson-Rechavi M."/>
            <person name="Shoguchi E."/>
            <person name="Terry A."/>
            <person name="Yu J.-K."/>
            <person name="Benito-Gutierrez E.L."/>
            <person name="Dubchak I."/>
            <person name="Garcia-Fernandez J."/>
            <person name="Gibson-Brown J.J."/>
            <person name="Grigoriev I.V."/>
            <person name="Horton A.C."/>
            <person name="de Jong P.J."/>
            <person name="Jurka J."/>
            <person name="Kapitonov V.V."/>
            <person name="Kohara Y."/>
            <person name="Kuroki Y."/>
            <person name="Lindquist E."/>
            <person name="Lucas S."/>
            <person name="Osoegawa K."/>
            <person name="Pennacchio L.A."/>
            <person name="Salamov A.A."/>
            <person name="Satou Y."/>
            <person name="Sauka-Spengler T."/>
            <person name="Schmutz J."/>
            <person name="Shin-I T."/>
            <person name="Toyoda A."/>
            <person name="Bronner-Fraser M."/>
            <person name="Fujiyama A."/>
            <person name="Holland L.Z."/>
            <person name="Holland P.W.H."/>
            <person name="Satoh N."/>
            <person name="Rokhsar D.S."/>
        </authorList>
    </citation>
    <scope>NUCLEOTIDE SEQUENCE [LARGE SCALE GENOMIC DNA]</scope>
    <source>
        <strain evidence="12">S238N-H82</strain>
        <tissue evidence="12">Testes</tissue>
    </source>
</reference>
<accession>C3YS44</accession>
<keyword evidence="9" id="KW-0472">Membrane</keyword>
<keyword evidence="7" id="KW-1015">Disulfide bond</keyword>
<feature type="compositionally biased region" description="Polar residues" evidence="8">
    <location>
        <begin position="304"/>
        <end position="318"/>
    </location>
</feature>
<dbReference type="SMART" id="SM00034">
    <property type="entry name" value="CLECT"/>
    <property type="match status" value="1"/>
</dbReference>
<feature type="region of interest" description="Disordered" evidence="8">
    <location>
        <begin position="63"/>
        <end position="135"/>
    </location>
</feature>
<dbReference type="PANTHER" id="PTHR45713:SF6">
    <property type="entry name" value="F5_8 TYPE C DOMAIN-CONTAINING PROTEIN"/>
    <property type="match status" value="1"/>
</dbReference>
<dbReference type="EMBL" id="GG666548">
    <property type="protein sequence ID" value="EEN56949.1"/>
    <property type="molecule type" value="Genomic_DNA"/>
</dbReference>
<keyword evidence="5" id="KW-0430">Lectin</keyword>
<comment type="similarity">
    <text evidence="2">Belongs to the fucolectin family.</text>
</comment>
<dbReference type="AlphaFoldDB" id="C3YS44"/>
<organism>
    <name type="scientific">Branchiostoma floridae</name>
    <name type="common">Florida lancelet</name>
    <name type="synonym">Amphioxus</name>
    <dbReference type="NCBI Taxonomy" id="7739"/>
    <lineage>
        <taxon>Eukaryota</taxon>
        <taxon>Metazoa</taxon>
        <taxon>Chordata</taxon>
        <taxon>Cephalochordata</taxon>
        <taxon>Leptocardii</taxon>
        <taxon>Amphioxiformes</taxon>
        <taxon>Branchiostomatidae</taxon>
        <taxon>Branchiostoma</taxon>
    </lineage>
</organism>
<dbReference type="InterPro" id="IPR051941">
    <property type="entry name" value="BG_Antigen-Binding_Lectin"/>
</dbReference>
<evidence type="ECO:0000256" key="3">
    <source>
        <dbReference type="ARBA" id="ARBA00011233"/>
    </source>
</evidence>
<keyword evidence="9" id="KW-0812">Transmembrane</keyword>
<dbReference type="GO" id="GO:0042806">
    <property type="term" value="F:fucose binding"/>
    <property type="evidence" value="ECO:0007669"/>
    <property type="project" value="UniProtKB-ARBA"/>
</dbReference>
<evidence type="ECO:0000313" key="12">
    <source>
        <dbReference type="EMBL" id="EEN56949.1"/>
    </source>
</evidence>
<evidence type="ECO:0000259" key="11">
    <source>
        <dbReference type="PROSITE" id="PS50041"/>
    </source>
</evidence>
<name>C3YS44_BRAFL</name>
<evidence type="ECO:0000256" key="9">
    <source>
        <dbReference type="SAM" id="Phobius"/>
    </source>
</evidence>
<dbReference type="Pfam" id="PF00059">
    <property type="entry name" value="Lectin_C"/>
    <property type="match status" value="1"/>
</dbReference>
<feature type="region of interest" description="Disordered" evidence="8">
    <location>
        <begin position="195"/>
        <end position="227"/>
    </location>
</feature>
<dbReference type="SUPFAM" id="SSF49785">
    <property type="entry name" value="Galactose-binding domain-like"/>
    <property type="match status" value="2"/>
</dbReference>
<dbReference type="InParanoid" id="C3YS44"/>
<dbReference type="PROSITE" id="PS50022">
    <property type="entry name" value="FA58C_3"/>
    <property type="match status" value="1"/>
</dbReference>
<feature type="domain" description="F5/8 type C" evidence="10">
    <location>
        <begin position="521"/>
        <end position="676"/>
    </location>
</feature>
<keyword evidence="6" id="KW-0106">Calcium</keyword>
<evidence type="ECO:0000259" key="10">
    <source>
        <dbReference type="PROSITE" id="PS50022"/>
    </source>
</evidence>
<feature type="compositionally biased region" description="Polar residues" evidence="8">
    <location>
        <begin position="326"/>
        <end position="337"/>
    </location>
</feature>
<evidence type="ECO:0000256" key="8">
    <source>
        <dbReference type="SAM" id="MobiDB-lite"/>
    </source>
</evidence>
<evidence type="ECO:0000256" key="4">
    <source>
        <dbReference type="ARBA" id="ARBA00022723"/>
    </source>
</evidence>
<feature type="compositionally biased region" description="Polar residues" evidence="8">
    <location>
        <begin position="204"/>
        <end position="213"/>
    </location>
</feature>
<dbReference type="GO" id="GO:0001868">
    <property type="term" value="P:regulation of complement activation, lectin pathway"/>
    <property type="evidence" value="ECO:0007669"/>
    <property type="project" value="UniProtKB-ARBA"/>
</dbReference>
<feature type="domain" description="C-type lectin" evidence="11">
    <location>
        <begin position="807"/>
        <end position="928"/>
    </location>
</feature>
<dbReference type="PANTHER" id="PTHR45713">
    <property type="entry name" value="FTP DOMAIN-CONTAINING PROTEIN"/>
    <property type="match status" value="1"/>
</dbReference>
<keyword evidence="4" id="KW-0479">Metal-binding</keyword>
<sequence length="930" mass="102102">MGTYSQLPVTGGFVGNQNYGPGALRKGKFQEGTVLYYGTEVQSPDTNESHYYVNNVSHYIEKEDSNSYDPPRQASQQHGGQPTAEETDKTGRNGARLLENPMYATGVLRQDDGGPSASSFREEETKEQSPGTYESHYYVDNVDHYTEEENINDPRQARQQRGHGGQPTAEDTDKMGRNGARLLENPMYAAGVLRQDEGERVKNTPRSKQSGQPTAEDIDKTDRSGAGLLKNPMYVSGVLRQDFGGNNDAADSCVFPRCFNVTSHRSFMVLLVTIAIVVATAIGAGVGHGLVTLRATMQETHPLSLNSSLERSGTSSRPVSPFPATPTGSTLGNKNGKPSTMMIVTENPWDPTNATSFLSWKTADGVKVSKVFSTDLDLETGTAKAVTPAATANPMMIVTTEDATALLSRKTDDGVTVPTVSSTDVDLETRVFPQIGKTKAVTPVTTAKLKTIVTEDPTNARAILSRKTADGVTMPEMSSTDIDLETATETTQDVRPTTTVTTNVLTQTVERTGFDQLQKTTKQQSLTSHEGWLTRDLLRVVGSNGAPWVNDEVTYDAAKALDGDTGTYWNPQITLHSYWSWNITFDLAVPQALTRVAVNNYGDTTHDIAAFTLQQSQAGSPYKWEDVVTVTNVQGGTDRRQEFGGFQGTARYWRFLITRTHSGYQPWLRELNFHGISAGVNLALGKSAFQTTTFHEVSGFASHAVDGNTNTWISIFNRQDCCSERINPFNIHIGDSDQASTNPMCGGDNQIDVNQPSISVSCQGMKGRYVSVRLPGSSRILTLCEVQVRAFLGVGYKQECKAGYIRLKRHCFRLVSHTKSFLEALEACKAEEAILAMPKTEFVDLALRRLVQKSGSNSDYWIGMIEAGSDWKWLDGARLGSYQGWHPGEPSDLKGFGPLCVQYWSSGHTTDPMWDDIWCHETRRVTNNAY</sequence>
<dbReference type="Gene3D" id="3.10.100.10">
    <property type="entry name" value="Mannose-Binding Protein A, subunit A"/>
    <property type="match status" value="1"/>
</dbReference>
<comment type="function">
    <text evidence="1">Acts as a defensive agent. Recognizes blood group fucosylated oligosaccharides including A, B, H and Lewis B-type antigens. Does not recognize Lewis A antigen and has low affinity for monovalent haptens.</text>
</comment>
<dbReference type="InterPro" id="IPR016186">
    <property type="entry name" value="C-type_lectin-like/link_sf"/>
</dbReference>
<evidence type="ECO:0000256" key="7">
    <source>
        <dbReference type="ARBA" id="ARBA00023157"/>
    </source>
</evidence>
<evidence type="ECO:0008006" key="13">
    <source>
        <dbReference type="Google" id="ProtNLM"/>
    </source>
</evidence>
<dbReference type="InterPro" id="IPR006585">
    <property type="entry name" value="FTP1"/>
</dbReference>
<dbReference type="Gene3D" id="2.60.120.260">
    <property type="entry name" value="Galactose-binding domain-like"/>
    <property type="match status" value="2"/>
</dbReference>
<feature type="region of interest" description="Disordered" evidence="8">
    <location>
        <begin position="304"/>
        <end position="337"/>
    </location>
</feature>
<dbReference type="InterPro" id="IPR008979">
    <property type="entry name" value="Galactose-bd-like_sf"/>
</dbReference>
<dbReference type="InterPro" id="IPR001304">
    <property type="entry name" value="C-type_lectin-like"/>
</dbReference>
<evidence type="ECO:0000256" key="1">
    <source>
        <dbReference type="ARBA" id="ARBA00002219"/>
    </source>
</evidence>
<comment type="subunit">
    <text evidence="3">Homotrimer.</text>
</comment>
<feature type="region of interest" description="Disordered" evidence="8">
    <location>
        <begin position="154"/>
        <end position="176"/>
    </location>
</feature>
<dbReference type="SMART" id="SM00607">
    <property type="entry name" value="FTP"/>
    <property type="match status" value="1"/>
</dbReference>
<evidence type="ECO:0000256" key="6">
    <source>
        <dbReference type="ARBA" id="ARBA00022837"/>
    </source>
</evidence>
<dbReference type="PROSITE" id="PS50041">
    <property type="entry name" value="C_TYPE_LECTIN_2"/>
    <property type="match status" value="1"/>
</dbReference>